<dbReference type="PANTHER" id="PTHR30287">
    <property type="entry name" value="MEMBRANE COMPONENT OF PREDICTED ABC SUPERFAMILY METABOLITE UPTAKE TRANSPORTER"/>
    <property type="match status" value="1"/>
</dbReference>
<organism evidence="8 9">
    <name type="scientific">Catenovulum agarivorans DS-2</name>
    <dbReference type="NCBI Taxonomy" id="1328313"/>
    <lineage>
        <taxon>Bacteria</taxon>
        <taxon>Pseudomonadati</taxon>
        <taxon>Pseudomonadota</taxon>
        <taxon>Gammaproteobacteria</taxon>
        <taxon>Alteromonadales</taxon>
        <taxon>Alteromonadaceae</taxon>
        <taxon>Catenovulum</taxon>
    </lineage>
</organism>
<evidence type="ECO:0000259" key="7">
    <source>
        <dbReference type="Pfam" id="PF02687"/>
    </source>
</evidence>
<dbReference type="EMBL" id="ARZY01000005">
    <property type="protein sequence ID" value="EWH11420.1"/>
    <property type="molecule type" value="Genomic_DNA"/>
</dbReference>
<name>W7R1C1_9ALTE</name>
<dbReference type="PATRIC" id="fig|1328313.3.peg.946"/>
<dbReference type="RefSeq" id="WP_035013459.1">
    <property type="nucleotide sequence ID" value="NZ_ARZY01000005.1"/>
</dbReference>
<dbReference type="Proteomes" id="UP000019276">
    <property type="component" value="Unassembled WGS sequence"/>
</dbReference>
<feature type="transmembrane region" description="Helical" evidence="6">
    <location>
        <begin position="421"/>
        <end position="440"/>
    </location>
</feature>
<evidence type="ECO:0000313" key="9">
    <source>
        <dbReference type="Proteomes" id="UP000019276"/>
    </source>
</evidence>
<evidence type="ECO:0000256" key="1">
    <source>
        <dbReference type="ARBA" id="ARBA00004651"/>
    </source>
</evidence>
<keyword evidence="5 6" id="KW-0472">Membrane</keyword>
<accession>W7R1C1</accession>
<comment type="caution">
    <text evidence="8">The sequence shown here is derived from an EMBL/GenBank/DDBJ whole genome shotgun (WGS) entry which is preliminary data.</text>
</comment>
<keyword evidence="2" id="KW-1003">Cell membrane</keyword>
<feature type="transmembrane region" description="Helical" evidence="6">
    <location>
        <begin position="355"/>
        <end position="378"/>
    </location>
</feature>
<feature type="transmembrane region" description="Helical" evidence="6">
    <location>
        <begin position="398"/>
        <end position="415"/>
    </location>
</feature>
<sequence length="844" mass="94508">MNQLAVSFSLSQRLLKQEFKRGELTIMLLALVLSVSSVFALAMFSERLQMALQVKSAEFLAADRVLESSREIDPSWHRQAQQLELNTSAQIRFSSMLFANDYMQLTAIRAVDQYYPLRGKVLLTDKAWTSGQETELAVQPGEVWLDSKSVSQLKVALGDWVEIGATKLKFTRIIDTVPDADLNVFNASTMAIMHIDDVAATQVIQPGSRISYWLSLAGDFDQLTEFEDYLLPLLNRDIHRWRSTESDESAMLRAVERAEQYFLLASLLGIVLAATAIAVAASRFCERHFDLVAIIKTLGGSTKQIKWIFNSQLISLMLIGIVLGLAIGYVGQVVILQLLAEYLPEDIPQVGARPWWLAVLTGSISLALFSVYPLLKLFAIPPLRVLRRDIEGFKAKDWLNWLVSAFAIFLLMWIYSQNIKLSLALLLSAGGITLVLLLLARSTIWTSRKAGANAGSAFKLAVAGLYRRATSNSVQLISFTLAIELLLIVLVLRNDLLAQWQSQLPEQTPNHFVINVNDFDIENFKTDFANKGIRVEQTYPVTRGRLIAINGEYVRDRVSKEKEKVADEDAPRSIGRELNLTATAELPDENEIVQGTWFNELPAEQRQQNHVSVEQRLTERMDLKLGDELTFNIGGIEFTAVVSSIRTVKWESMKPNFFMIFNPKTLEEFAATHIASFYVPSDKKPELSGLLMNYPSVSLIDVDAIIQQIREIIQQVSLAVEFILILVVFAGILVFVAQTQASMFERKQELVILRTLGASSKFLRASVLIEFVVLGALAGLFAALANEVALYVLQTEVFKMQASFHFEYWLVGIVTGAVLVGCLGLMSCWRMMQINTQALLRSLS</sequence>
<keyword evidence="3 6" id="KW-0812">Transmembrane</keyword>
<dbReference type="InterPro" id="IPR003838">
    <property type="entry name" value="ABC3_permease_C"/>
</dbReference>
<keyword evidence="4 6" id="KW-1133">Transmembrane helix</keyword>
<dbReference type="Pfam" id="PF02687">
    <property type="entry name" value="FtsX"/>
    <property type="match status" value="2"/>
</dbReference>
<feature type="transmembrane region" description="Helical" evidence="6">
    <location>
        <begin position="313"/>
        <end position="335"/>
    </location>
</feature>
<dbReference type="OrthoDB" id="5292592at2"/>
<dbReference type="InterPro" id="IPR038766">
    <property type="entry name" value="Membrane_comp_ABC_pdt"/>
</dbReference>
<evidence type="ECO:0000256" key="4">
    <source>
        <dbReference type="ARBA" id="ARBA00022989"/>
    </source>
</evidence>
<feature type="transmembrane region" description="Helical" evidence="6">
    <location>
        <begin position="716"/>
        <end position="737"/>
    </location>
</feature>
<evidence type="ECO:0000256" key="6">
    <source>
        <dbReference type="SAM" id="Phobius"/>
    </source>
</evidence>
<evidence type="ECO:0000313" key="8">
    <source>
        <dbReference type="EMBL" id="EWH11420.1"/>
    </source>
</evidence>
<dbReference type="eggNOG" id="COG3127">
    <property type="taxonomic scope" value="Bacteria"/>
</dbReference>
<feature type="transmembrane region" description="Helical" evidence="6">
    <location>
        <begin position="474"/>
        <end position="492"/>
    </location>
</feature>
<protein>
    <submittedName>
        <fullName evidence="8">ABC transporter permease</fullName>
    </submittedName>
</protein>
<proteinExistence type="predicted"/>
<dbReference type="AlphaFoldDB" id="W7R1C1"/>
<feature type="transmembrane region" description="Helical" evidence="6">
    <location>
        <begin position="762"/>
        <end position="786"/>
    </location>
</feature>
<comment type="subcellular location">
    <subcellularLocation>
        <location evidence="1">Cell membrane</location>
        <topology evidence="1">Multi-pass membrane protein</topology>
    </subcellularLocation>
</comment>
<dbReference type="STRING" id="1328313.DS2_04575"/>
<feature type="transmembrane region" description="Helical" evidence="6">
    <location>
        <begin position="806"/>
        <end position="829"/>
    </location>
</feature>
<dbReference type="PANTHER" id="PTHR30287:SF1">
    <property type="entry name" value="INNER MEMBRANE PROTEIN"/>
    <property type="match status" value="1"/>
</dbReference>
<evidence type="ECO:0000256" key="2">
    <source>
        <dbReference type="ARBA" id="ARBA00022475"/>
    </source>
</evidence>
<dbReference type="GO" id="GO:0005886">
    <property type="term" value="C:plasma membrane"/>
    <property type="evidence" value="ECO:0007669"/>
    <property type="project" value="UniProtKB-SubCell"/>
</dbReference>
<feature type="domain" description="ABC3 transporter permease C-terminal" evidence="7">
    <location>
        <begin position="722"/>
        <end position="835"/>
    </location>
</feature>
<keyword evidence="9" id="KW-1185">Reference proteome</keyword>
<reference evidence="8 9" key="1">
    <citation type="journal article" date="2014" name="Genome Announc.">
        <title>Draft Genome Sequence of the Agar-Degrading Bacterium Catenovulum sp. Strain DS-2, Isolated from Intestines of Haliotis diversicolor.</title>
        <authorList>
            <person name="Shan D."/>
            <person name="Li X."/>
            <person name="Gu Z."/>
            <person name="Wei G."/>
            <person name="Gao Z."/>
            <person name="Shao Z."/>
        </authorList>
    </citation>
    <scope>NUCLEOTIDE SEQUENCE [LARGE SCALE GENOMIC DNA]</scope>
    <source>
        <strain evidence="8 9">DS-2</strain>
    </source>
</reference>
<feature type="transmembrane region" description="Helical" evidence="6">
    <location>
        <begin position="24"/>
        <end position="44"/>
    </location>
</feature>
<feature type="domain" description="ABC3 transporter permease C-terminal" evidence="7">
    <location>
        <begin position="264"/>
        <end position="382"/>
    </location>
</feature>
<feature type="transmembrane region" description="Helical" evidence="6">
    <location>
        <begin position="261"/>
        <end position="281"/>
    </location>
</feature>
<evidence type="ECO:0000256" key="3">
    <source>
        <dbReference type="ARBA" id="ARBA00022692"/>
    </source>
</evidence>
<evidence type="ECO:0000256" key="5">
    <source>
        <dbReference type="ARBA" id="ARBA00023136"/>
    </source>
</evidence>
<gene>
    <name evidence="8" type="ORF">DS2_04575</name>
</gene>